<dbReference type="AlphaFoldDB" id="A0A7J6PVW5"/>
<protein>
    <submittedName>
        <fullName evidence="2">Uncharacterized protein</fullName>
    </submittedName>
</protein>
<reference evidence="2 3" key="1">
    <citation type="submission" date="2020-04" db="EMBL/GenBank/DDBJ databases">
        <title>Perkinsus olseni comparative genomics.</title>
        <authorList>
            <person name="Bogema D.R."/>
        </authorList>
    </citation>
    <scope>NUCLEOTIDE SEQUENCE [LARGE SCALE GENOMIC DNA]</scope>
    <source>
        <strain evidence="2 3">ATCC PRA-207</strain>
    </source>
</reference>
<feature type="compositionally biased region" description="Gly residues" evidence="1">
    <location>
        <begin position="128"/>
        <end position="144"/>
    </location>
</feature>
<comment type="caution">
    <text evidence="2">The sequence shown here is derived from an EMBL/GenBank/DDBJ whole genome shotgun (WGS) entry which is preliminary data.</text>
</comment>
<evidence type="ECO:0000313" key="2">
    <source>
        <dbReference type="EMBL" id="KAF4699886.1"/>
    </source>
</evidence>
<feature type="compositionally biased region" description="Low complexity" evidence="1">
    <location>
        <begin position="31"/>
        <end position="40"/>
    </location>
</feature>
<accession>A0A7J6PVW5</accession>
<dbReference type="Proteomes" id="UP000553632">
    <property type="component" value="Unassembled WGS sequence"/>
</dbReference>
<name>A0A7J6PVW5_PEROL</name>
<feature type="compositionally biased region" description="Basic and acidic residues" evidence="1">
    <location>
        <begin position="10"/>
        <end position="21"/>
    </location>
</feature>
<gene>
    <name evidence="2" type="ORF">FOZ63_029099</name>
</gene>
<organism evidence="2 3">
    <name type="scientific">Perkinsus olseni</name>
    <name type="common">Perkinsus atlanticus</name>
    <dbReference type="NCBI Taxonomy" id="32597"/>
    <lineage>
        <taxon>Eukaryota</taxon>
        <taxon>Sar</taxon>
        <taxon>Alveolata</taxon>
        <taxon>Perkinsozoa</taxon>
        <taxon>Perkinsea</taxon>
        <taxon>Perkinsida</taxon>
        <taxon>Perkinsidae</taxon>
        <taxon>Perkinsus</taxon>
    </lineage>
</organism>
<feature type="non-terminal residue" evidence="2">
    <location>
        <position position="144"/>
    </location>
</feature>
<keyword evidence="3" id="KW-1185">Reference proteome</keyword>
<evidence type="ECO:0000313" key="3">
    <source>
        <dbReference type="Proteomes" id="UP000553632"/>
    </source>
</evidence>
<proteinExistence type="predicted"/>
<feature type="region of interest" description="Disordered" evidence="1">
    <location>
        <begin position="1"/>
        <end position="144"/>
    </location>
</feature>
<dbReference type="EMBL" id="JABANO010037619">
    <property type="protein sequence ID" value="KAF4699886.1"/>
    <property type="molecule type" value="Genomic_DNA"/>
</dbReference>
<evidence type="ECO:0000256" key="1">
    <source>
        <dbReference type="SAM" id="MobiDB-lite"/>
    </source>
</evidence>
<sequence>MTQVKLLPSDGRRQRKEERQGNDSSSNIKLRPATTTTTTPRGRKERTPRNGLDLKNLPDKTPYMTEGMRPGRSFYDNVRVSEARPSSGSRRTSGSKSASKRDRPRSRSPKSVVVDEDLHGVSLRPAHSGGGGGGRGTQQHGRGS</sequence>
<feature type="compositionally biased region" description="Low complexity" evidence="1">
    <location>
        <begin position="83"/>
        <end position="97"/>
    </location>
</feature>